<sequence length="140" mass="14902">MAKCEICGKDSGKGRTCGSTCRSKLARSVAKATVTDATVISATPVDATVDDGLKGAKVLPDNYGLEDCQCRHCQNNRAKGNKHVLNHGKWKPIEELGANELNRVSLPGDVDYTGVCLDSKYDSHRIGDKVSVPAVSGRTV</sequence>
<comment type="caution">
    <text evidence="1">The sequence shown here is derived from an EMBL/GenBank/DDBJ whole genome shotgun (WGS) entry which is preliminary data.</text>
</comment>
<protein>
    <submittedName>
        <fullName evidence="1">Uncharacterized protein</fullName>
    </submittedName>
</protein>
<dbReference type="AlphaFoldDB" id="A0A0F9NIR8"/>
<name>A0A0F9NIR8_9ZZZZ</name>
<reference evidence="1" key="1">
    <citation type="journal article" date="2015" name="Nature">
        <title>Complex archaea that bridge the gap between prokaryotes and eukaryotes.</title>
        <authorList>
            <person name="Spang A."/>
            <person name="Saw J.H."/>
            <person name="Jorgensen S.L."/>
            <person name="Zaremba-Niedzwiedzka K."/>
            <person name="Martijn J."/>
            <person name="Lind A.E."/>
            <person name="van Eijk R."/>
            <person name="Schleper C."/>
            <person name="Guy L."/>
            <person name="Ettema T.J."/>
        </authorList>
    </citation>
    <scope>NUCLEOTIDE SEQUENCE</scope>
</reference>
<accession>A0A0F9NIR8</accession>
<gene>
    <name evidence="1" type="ORF">LCGC14_0946210</name>
</gene>
<evidence type="ECO:0000313" key="1">
    <source>
        <dbReference type="EMBL" id="KKN19410.1"/>
    </source>
</evidence>
<proteinExistence type="predicted"/>
<organism evidence="1">
    <name type="scientific">marine sediment metagenome</name>
    <dbReference type="NCBI Taxonomy" id="412755"/>
    <lineage>
        <taxon>unclassified sequences</taxon>
        <taxon>metagenomes</taxon>
        <taxon>ecological metagenomes</taxon>
    </lineage>
</organism>
<dbReference type="EMBL" id="LAZR01003339">
    <property type="protein sequence ID" value="KKN19410.1"/>
    <property type="molecule type" value="Genomic_DNA"/>
</dbReference>